<feature type="transmembrane region" description="Helical" evidence="10">
    <location>
        <begin position="6"/>
        <end position="30"/>
    </location>
</feature>
<evidence type="ECO:0000256" key="4">
    <source>
        <dbReference type="ARBA" id="ARBA00022481"/>
    </source>
</evidence>
<accession>A0A0W0WE62</accession>
<evidence type="ECO:0000256" key="6">
    <source>
        <dbReference type="ARBA" id="ARBA00022692"/>
    </source>
</evidence>
<evidence type="ECO:0000313" key="12">
    <source>
        <dbReference type="Proteomes" id="UP000054908"/>
    </source>
</evidence>
<dbReference type="OrthoDB" id="5649665at2"/>
<dbReference type="Gene3D" id="3.55.40.10">
    <property type="entry name" value="minor pseudopilin epsh domain"/>
    <property type="match status" value="1"/>
</dbReference>
<dbReference type="GO" id="GO:0005886">
    <property type="term" value="C:plasma membrane"/>
    <property type="evidence" value="ECO:0007669"/>
    <property type="project" value="UniProtKB-SubCell"/>
</dbReference>
<evidence type="ECO:0000256" key="3">
    <source>
        <dbReference type="ARBA" id="ARBA00022475"/>
    </source>
</evidence>
<dbReference type="STRING" id="466.Lmac_0461"/>
<dbReference type="RefSeq" id="WP_058451287.1">
    <property type="nucleotide sequence ID" value="NZ_CAAAIB010000005.1"/>
</dbReference>
<dbReference type="AlphaFoldDB" id="A0A0W0WE62"/>
<dbReference type="NCBIfam" id="TIGR02532">
    <property type="entry name" value="IV_pilin_GFxxxE"/>
    <property type="match status" value="1"/>
</dbReference>
<protein>
    <recommendedName>
        <fullName evidence="2">Type II secretion system protein H</fullName>
    </recommendedName>
    <alternativeName>
        <fullName evidence="9">General secretion pathway protein H</fullName>
    </alternativeName>
</protein>
<proteinExistence type="predicted"/>
<keyword evidence="6 10" id="KW-0812">Transmembrane</keyword>
<gene>
    <name evidence="11" type="ORF">Lmac_0461</name>
</gene>
<dbReference type="SUPFAM" id="SSF54523">
    <property type="entry name" value="Pili subunits"/>
    <property type="match status" value="1"/>
</dbReference>
<evidence type="ECO:0000313" key="11">
    <source>
        <dbReference type="EMBL" id="KTD30645.1"/>
    </source>
</evidence>
<comment type="caution">
    <text evidence="11">The sequence shown here is derived from an EMBL/GenBank/DDBJ whole genome shotgun (WGS) entry which is preliminary data.</text>
</comment>
<dbReference type="InterPro" id="IPR045584">
    <property type="entry name" value="Pilin-like"/>
</dbReference>
<dbReference type="GO" id="GO:0015627">
    <property type="term" value="C:type II protein secretion system complex"/>
    <property type="evidence" value="ECO:0007669"/>
    <property type="project" value="InterPro"/>
</dbReference>
<evidence type="ECO:0000256" key="1">
    <source>
        <dbReference type="ARBA" id="ARBA00004377"/>
    </source>
</evidence>
<dbReference type="InterPro" id="IPR012902">
    <property type="entry name" value="N_methyl_site"/>
</dbReference>
<evidence type="ECO:0000256" key="10">
    <source>
        <dbReference type="SAM" id="Phobius"/>
    </source>
</evidence>
<comment type="subcellular location">
    <subcellularLocation>
        <location evidence="1">Cell inner membrane</location>
        <topology evidence="1">Single-pass membrane protein</topology>
    </subcellularLocation>
</comment>
<name>A0A0W0WE62_9GAMM</name>
<dbReference type="InterPro" id="IPR002416">
    <property type="entry name" value="T2SS_protein-GspH"/>
</dbReference>
<evidence type="ECO:0000256" key="8">
    <source>
        <dbReference type="ARBA" id="ARBA00023136"/>
    </source>
</evidence>
<dbReference type="PATRIC" id="fig|466.6.peg.489"/>
<evidence type="ECO:0000256" key="5">
    <source>
        <dbReference type="ARBA" id="ARBA00022519"/>
    </source>
</evidence>
<dbReference type="Proteomes" id="UP000054908">
    <property type="component" value="Unassembled WGS sequence"/>
</dbReference>
<keyword evidence="4" id="KW-0488">Methylation</keyword>
<dbReference type="NCBIfam" id="TIGR01708">
    <property type="entry name" value="typeII_sec_gspH"/>
    <property type="match status" value="1"/>
</dbReference>
<reference evidence="11 12" key="1">
    <citation type="submission" date="2015-11" db="EMBL/GenBank/DDBJ databases">
        <title>Genomic analysis of 38 Legionella species identifies large and diverse effector repertoires.</title>
        <authorList>
            <person name="Burstein D."/>
            <person name="Amaro F."/>
            <person name="Zusman T."/>
            <person name="Lifshitz Z."/>
            <person name="Cohen O."/>
            <person name="Gilbert J.A."/>
            <person name="Pupko T."/>
            <person name="Shuman H.A."/>
            <person name="Segal G."/>
        </authorList>
    </citation>
    <scope>NUCLEOTIDE SEQUENCE [LARGE SCALE GENOMIC DNA]</scope>
    <source>
        <strain evidence="11 12">PX-1-G2-E2</strain>
    </source>
</reference>
<keyword evidence="3" id="KW-1003">Cell membrane</keyword>
<dbReference type="Pfam" id="PF07963">
    <property type="entry name" value="N_methyl"/>
    <property type="match status" value="1"/>
</dbReference>
<keyword evidence="12" id="KW-1185">Reference proteome</keyword>
<dbReference type="GO" id="GO:0015628">
    <property type="term" value="P:protein secretion by the type II secretion system"/>
    <property type="evidence" value="ECO:0007669"/>
    <property type="project" value="InterPro"/>
</dbReference>
<sequence length="161" mass="17765">MPAERGFTLIEILVVVVIISITLGFAMLAFGDFGASRRAIVTAEQFAAYIKLVQQQAILETNTLGINLSKEGYDTYRFEESTWKLLPAKGIFHPRSFPENVIVTIKQNNATTKLKNPDIVITPSGDMTEFIADFGTAKNLNVVTLFGKNDGQIVIQQPKLS</sequence>
<dbReference type="PRINTS" id="PR00885">
    <property type="entry name" value="BCTERIALGSPH"/>
</dbReference>
<evidence type="ECO:0000256" key="7">
    <source>
        <dbReference type="ARBA" id="ARBA00022989"/>
    </source>
</evidence>
<dbReference type="InterPro" id="IPR049875">
    <property type="entry name" value="TypeII_GspH"/>
</dbReference>
<keyword evidence="7 10" id="KW-1133">Transmembrane helix</keyword>
<organism evidence="11 12">
    <name type="scientific">Legionella maceachernii</name>
    <dbReference type="NCBI Taxonomy" id="466"/>
    <lineage>
        <taxon>Bacteria</taxon>
        <taxon>Pseudomonadati</taxon>
        <taxon>Pseudomonadota</taxon>
        <taxon>Gammaproteobacteria</taxon>
        <taxon>Legionellales</taxon>
        <taxon>Legionellaceae</taxon>
        <taxon>Legionella</taxon>
    </lineage>
</organism>
<evidence type="ECO:0000256" key="9">
    <source>
        <dbReference type="ARBA" id="ARBA00030775"/>
    </source>
</evidence>
<evidence type="ECO:0000256" key="2">
    <source>
        <dbReference type="ARBA" id="ARBA00021549"/>
    </source>
</evidence>
<dbReference type="EMBL" id="LNYL01000010">
    <property type="protein sequence ID" value="KTD30645.1"/>
    <property type="molecule type" value="Genomic_DNA"/>
</dbReference>
<keyword evidence="8 10" id="KW-0472">Membrane</keyword>
<keyword evidence="5" id="KW-0997">Cell inner membrane</keyword>
<dbReference type="PROSITE" id="PS00409">
    <property type="entry name" value="PROKAR_NTER_METHYL"/>
    <property type="match status" value="1"/>
</dbReference>